<evidence type="ECO:0000256" key="2">
    <source>
        <dbReference type="ARBA" id="ARBA00022448"/>
    </source>
</evidence>
<proteinExistence type="inferred from homology"/>
<dbReference type="OrthoDB" id="6637947at2"/>
<feature type="transmembrane region" description="Helical" evidence="7">
    <location>
        <begin position="266"/>
        <end position="286"/>
    </location>
</feature>
<sequence length="296" mass="30691">MTARLPATASRTECPPTPAAPRSAPGQWARRGGLLCASVFLLLVGVAAAWPGLLSVHVPDVTDLSATLQGASPEHLLGTDRLGRDTLSRLIYGARISLLLGLTATGLGFLAGLVWGLTAGLSGRVVDEVAMRSADVFMSVPSMLMVLLVIAIFGAGERNAALAVAVGIAPGFARLVRGQTLVVKNTGYVAAAVSLGLPARAVILRHIVPNVLPPLFVYATMTLGQTIIVGASLSFLGLGPQPPAPEWGLMLAEARGYLQRAPLLGVYPGLAITLTVLSIATVGRALQLRFEGRDAR</sequence>
<dbReference type="GO" id="GO:0005886">
    <property type="term" value="C:plasma membrane"/>
    <property type="evidence" value="ECO:0007669"/>
    <property type="project" value="UniProtKB-SubCell"/>
</dbReference>
<dbReference type="InterPro" id="IPR000515">
    <property type="entry name" value="MetI-like"/>
</dbReference>
<dbReference type="Proteomes" id="UP000331127">
    <property type="component" value="Unassembled WGS sequence"/>
</dbReference>
<gene>
    <name evidence="10" type="ORF">Amac_053650</name>
</gene>
<evidence type="ECO:0000313" key="10">
    <source>
        <dbReference type="EMBL" id="GES11768.1"/>
    </source>
</evidence>
<dbReference type="Pfam" id="PF00528">
    <property type="entry name" value="BPD_transp_1"/>
    <property type="match status" value="1"/>
</dbReference>
<evidence type="ECO:0000313" key="11">
    <source>
        <dbReference type="Proteomes" id="UP000331127"/>
    </source>
</evidence>
<evidence type="ECO:0000256" key="7">
    <source>
        <dbReference type="RuleBase" id="RU363032"/>
    </source>
</evidence>
<protein>
    <submittedName>
        <fullName evidence="10">Peptide ABC transporter permease</fullName>
    </submittedName>
</protein>
<keyword evidence="4 7" id="KW-0812">Transmembrane</keyword>
<feature type="transmembrane region" description="Helical" evidence="7">
    <location>
        <begin position="32"/>
        <end position="53"/>
    </location>
</feature>
<keyword evidence="5 7" id="KW-1133">Transmembrane helix</keyword>
<dbReference type="InterPro" id="IPR035906">
    <property type="entry name" value="MetI-like_sf"/>
</dbReference>
<dbReference type="PANTHER" id="PTHR43386:SF25">
    <property type="entry name" value="PEPTIDE ABC TRANSPORTER PERMEASE PROTEIN"/>
    <property type="match status" value="1"/>
</dbReference>
<feature type="transmembrane region" description="Helical" evidence="7">
    <location>
        <begin position="90"/>
        <end position="115"/>
    </location>
</feature>
<reference evidence="10 11" key="1">
    <citation type="submission" date="2019-10" db="EMBL/GenBank/DDBJ databases">
        <title>Whole genome shotgun sequence of Acrocarpospora macrocephala NBRC 16266.</title>
        <authorList>
            <person name="Ichikawa N."/>
            <person name="Kimura A."/>
            <person name="Kitahashi Y."/>
            <person name="Komaki H."/>
            <person name="Oguchi A."/>
        </authorList>
    </citation>
    <scope>NUCLEOTIDE SEQUENCE [LARGE SCALE GENOMIC DNA]</scope>
    <source>
        <strain evidence="10 11">NBRC 16266</strain>
    </source>
</reference>
<keyword evidence="3" id="KW-1003">Cell membrane</keyword>
<comment type="similarity">
    <text evidence="7">Belongs to the binding-protein-dependent transport system permease family.</text>
</comment>
<feature type="region of interest" description="Disordered" evidence="8">
    <location>
        <begin position="1"/>
        <end position="25"/>
    </location>
</feature>
<dbReference type="PROSITE" id="PS50928">
    <property type="entry name" value="ABC_TM1"/>
    <property type="match status" value="1"/>
</dbReference>
<evidence type="ECO:0000256" key="4">
    <source>
        <dbReference type="ARBA" id="ARBA00022692"/>
    </source>
</evidence>
<evidence type="ECO:0000259" key="9">
    <source>
        <dbReference type="PROSITE" id="PS50928"/>
    </source>
</evidence>
<dbReference type="CDD" id="cd06261">
    <property type="entry name" value="TM_PBP2"/>
    <property type="match status" value="1"/>
</dbReference>
<keyword evidence="2 7" id="KW-0813">Transport</keyword>
<keyword evidence="6 7" id="KW-0472">Membrane</keyword>
<evidence type="ECO:0000256" key="5">
    <source>
        <dbReference type="ARBA" id="ARBA00022989"/>
    </source>
</evidence>
<dbReference type="InterPro" id="IPR050366">
    <property type="entry name" value="BP-dependent_transpt_permease"/>
</dbReference>
<evidence type="ECO:0000256" key="3">
    <source>
        <dbReference type="ARBA" id="ARBA00022475"/>
    </source>
</evidence>
<feature type="transmembrane region" description="Helical" evidence="7">
    <location>
        <begin position="186"/>
        <end position="203"/>
    </location>
</feature>
<feature type="transmembrane region" description="Helical" evidence="7">
    <location>
        <begin position="215"/>
        <end position="238"/>
    </location>
</feature>
<feature type="transmembrane region" description="Helical" evidence="7">
    <location>
        <begin position="136"/>
        <end position="156"/>
    </location>
</feature>
<feature type="domain" description="ABC transmembrane type-1" evidence="9">
    <location>
        <begin position="94"/>
        <end position="283"/>
    </location>
</feature>
<evidence type="ECO:0000256" key="6">
    <source>
        <dbReference type="ARBA" id="ARBA00023136"/>
    </source>
</evidence>
<comment type="subcellular location">
    <subcellularLocation>
        <location evidence="1 7">Cell membrane</location>
        <topology evidence="1 7">Multi-pass membrane protein</topology>
    </subcellularLocation>
</comment>
<evidence type="ECO:0000256" key="1">
    <source>
        <dbReference type="ARBA" id="ARBA00004651"/>
    </source>
</evidence>
<dbReference type="EMBL" id="BLAE01000032">
    <property type="protein sequence ID" value="GES11768.1"/>
    <property type="molecule type" value="Genomic_DNA"/>
</dbReference>
<dbReference type="Gene3D" id="1.10.3720.10">
    <property type="entry name" value="MetI-like"/>
    <property type="match status" value="1"/>
</dbReference>
<dbReference type="GO" id="GO:0055085">
    <property type="term" value="P:transmembrane transport"/>
    <property type="evidence" value="ECO:0007669"/>
    <property type="project" value="InterPro"/>
</dbReference>
<keyword evidence="11" id="KW-1185">Reference proteome</keyword>
<dbReference type="AlphaFoldDB" id="A0A5M3X0G7"/>
<dbReference type="RefSeq" id="WP_155357124.1">
    <property type="nucleotide sequence ID" value="NZ_BAAAHL010000003.1"/>
</dbReference>
<evidence type="ECO:0000256" key="8">
    <source>
        <dbReference type="SAM" id="MobiDB-lite"/>
    </source>
</evidence>
<accession>A0A5M3X0G7</accession>
<comment type="caution">
    <text evidence="10">The sequence shown here is derived from an EMBL/GenBank/DDBJ whole genome shotgun (WGS) entry which is preliminary data.</text>
</comment>
<organism evidence="10 11">
    <name type="scientific">Acrocarpospora macrocephala</name>
    <dbReference type="NCBI Taxonomy" id="150177"/>
    <lineage>
        <taxon>Bacteria</taxon>
        <taxon>Bacillati</taxon>
        <taxon>Actinomycetota</taxon>
        <taxon>Actinomycetes</taxon>
        <taxon>Streptosporangiales</taxon>
        <taxon>Streptosporangiaceae</taxon>
        <taxon>Acrocarpospora</taxon>
    </lineage>
</organism>
<dbReference type="SUPFAM" id="SSF161098">
    <property type="entry name" value="MetI-like"/>
    <property type="match status" value="1"/>
</dbReference>
<name>A0A5M3X0G7_9ACTN</name>
<dbReference type="PANTHER" id="PTHR43386">
    <property type="entry name" value="OLIGOPEPTIDE TRANSPORT SYSTEM PERMEASE PROTEIN APPC"/>
    <property type="match status" value="1"/>
</dbReference>